<proteinExistence type="predicted"/>
<name>A0AA43RJL3_9ACTN</name>
<dbReference type="EMBL" id="JAUMVS010000247">
    <property type="protein sequence ID" value="MDO4842644.1"/>
    <property type="molecule type" value="Genomic_DNA"/>
</dbReference>
<dbReference type="Proteomes" id="UP001168575">
    <property type="component" value="Unassembled WGS sequence"/>
</dbReference>
<comment type="caution">
    <text evidence="1">The sequence shown here is derived from an EMBL/GenBank/DDBJ whole genome shotgun (WGS) entry which is preliminary data.</text>
</comment>
<protein>
    <recommendedName>
        <fullName evidence="3">Radical SAM protein</fullName>
    </recommendedName>
</protein>
<dbReference type="Gene3D" id="3.80.30.10">
    <property type="entry name" value="pyruvate-formate lyase- activating enzyme"/>
    <property type="match status" value="1"/>
</dbReference>
<accession>A0AA43RJL3</accession>
<evidence type="ECO:0000313" key="2">
    <source>
        <dbReference type="Proteomes" id="UP001168575"/>
    </source>
</evidence>
<evidence type="ECO:0000313" key="1">
    <source>
        <dbReference type="EMBL" id="MDO4842644.1"/>
    </source>
</evidence>
<dbReference type="AlphaFoldDB" id="A0AA43RJL3"/>
<sequence length="107" mass="12022">RRNLIILKNLAKLSCYDAVHVKFQIRMPLTHGVNDSDEIILQTADFLDAHDLRDVMLIPYHSLGLAKRRGLGLESIEMEPPSRERLAQISALFSTRNITAQVIGTAV</sequence>
<feature type="non-terminal residue" evidence="1">
    <location>
        <position position="1"/>
    </location>
</feature>
<gene>
    <name evidence="1" type="ORF">Q3982_08230</name>
</gene>
<keyword evidence="2" id="KW-1185">Reference proteome</keyword>
<evidence type="ECO:0008006" key="3">
    <source>
        <dbReference type="Google" id="ProtNLM"/>
    </source>
</evidence>
<reference evidence="1" key="1">
    <citation type="submission" date="2023-07" db="EMBL/GenBank/DDBJ databases">
        <title>Between Cages and Wild: Unraveling the Impact of Captivity on Animal Microbiomes and Antimicrobial Resistance.</title>
        <authorList>
            <person name="Schmartz G.P."/>
            <person name="Rehner J."/>
            <person name="Schuff M.J."/>
            <person name="Becker S.L."/>
            <person name="Kravczyk M."/>
            <person name="Gurevich A."/>
            <person name="Francke R."/>
            <person name="Mueller R."/>
            <person name="Keller V."/>
            <person name="Keller A."/>
        </authorList>
    </citation>
    <scope>NUCLEOTIDE SEQUENCE</scope>
    <source>
        <strain evidence="1">S12M_St_49</strain>
    </source>
</reference>
<organism evidence="1 2">
    <name type="scientific">Phoenicibacter congonensis</name>
    <dbReference type="NCBI Taxonomy" id="1944646"/>
    <lineage>
        <taxon>Bacteria</taxon>
        <taxon>Bacillati</taxon>
        <taxon>Actinomycetota</taxon>
        <taxon>Coriobacteriia</taxon>
        <taxon>Eggerthellales</taxon>
        <taxon>Eggerthellaceae</taxon>
        <taxon>Phoenicibacter</taxon>
    </lineage>
</organism>